<dbReference type="PROSITE" id="PS50231">
    <property type="entry name" value="RICIN_B_LECTIN"/>
    <property type="match status" value="1"/>
</dbReference>
<keyword evidence="4" id="KW-1185">Reference proteome</keyword>
<dbReference type="RefSeq" id="WP_237452998.1">
    <property type="nucleotide sequence ID" value="NZ_WTYC01000003.1"/>
</dbReference>
<evidence type="ECO:0000256" key="2">
    <source>
        <dbReference type="SAM" id="SignalP"/>
    </source>
</evidence>
<protein>
    <submittedName>
        <fullName evidence="3">Uncharacterized protein</fullName>
    </submittedName>
</protein>
<evidence type="ECO:0000256" key="1">
    <source>
        <dbReference type="SAM" id="MobiDB-lite"/>
    </source>
</evidence>
<feature type="chain" id="PRO_5032370207" evidence="2">
    <location>
        <begin position="23"/>
        <end position="627"/>
    </location>
</feature>
<name>A0A844XSX5_9SPHN</name>
<reference evidence="3 4" key="1">
    <citation type="submission" date="2019-12" db="EMBL/GenBank/DDBJ databases">
        <title>Genomic-based taxomic classification of the family Erythrobacteraceae.</title>
        <authorList>
            <person name="Xu L."/>
        </authorList>
    </citation>
    <scope>NUCLEOTIDE SEQUENCE [LARGE SCALE GENOMIC DNA]</scope>
    <source>
        <strain evidence="3 4">DSM 17792</strain>
    </source>
</reference>
<organism evidence="3 4">
    <name type="scientific">Qipengyuania vulgaris</name>
    <dbReference type="NCBI Taxonomy" id="291985"/>
    <lineage>
        <taxon>Bacteria</taxon>
        <taxon>Pseudomonadati</taxon>
        <taxon>Pseudomonadota</taxon>
        <taxon>Alphaproteobacteria</taxon>
        <taxon>Sphingomonadales</taxon>
        <taxon>Erythrobacteraceae</taxon>
        <taxon>Qipengyuania</taxon>
    </lineage>
</organism>
<dbReference type="Proteomes" id="UP000448199">
    <property type="component" value="Unassembled WGS sequence"/>
</dbReference>
<feature type="region of interest" description="Disordered" evidence="1">
    <location>
        <begin position="21"/>
        <end position="55"/>
    </location>
</feature>
<evidence type="ECO:0000313" key="4">
    <source>
        <dbReference type="Proteomes" id="UP000448199"/>
    </source>
</evidence>
<feature type="signal peptide" evidence="2">
    <location>
        <begin position="1"/>
        <end position="22"/>
    </location>
</feature>
<accession>A0A844XSX5</accession>
<evidence type="ECO:0000313" key="3">
    <source>
        <dbReference type="EMBL" id="MXO48112.1"/>
    </source>
</evidence>
<sequence>MKLSVILAAASLTALLSGPSLAQQEDSSSSPPPQEPTALATSQHNQNANSSIDPETRKNWGALASLAGGYWLWKIDGTEGSLLLEYSWKEPGRVLEVRQEGVASTWELKSNGKLVLRDANGNDTKEKWIVAADGTVSRKKKGYGGDFILRLQPAGADRVTFTVQKEKNALNPPTRGSYVRLNEEEVALAKAERMRIVDGVFDREDGASYVVLAQEGDTLLAKGPSMSFPFKREQGAEYRLGSPSNDLVMVYRIVDPTTVELFEEGNEKASLVRFTRRHGTNAQPTELAPGVYGRPGTSPAQANSYTLSGGVLAQAASYGVQHYRQGADGFFRSELYDGVVRVVDPYTIEFIPRNAGTPPHKIVRLANSSPTAFADAQRAEDEAERQWRIEEARMAAEDAQLARLEEQYEADNPPEVTTNNMGGFVGGLLKGWSEATAKNDAMEQSMRDSANEAIARGRAEYARRQAEEARREDTRLAAIERAQDAREQQAAFARQEQARLNSAPQIGAAANTPQPRASAGGTISQSSGLASKSVRVWLAVGMEATDRNTINPSCYSNTFTVDVEWDPKGWGNHGRVADAVAPLKSAFIAKCSQHGKPTSSSPNTWAEGLQDGFATKPQHAQHFYVNM</sequence>
<dbReference type="AlphaFoldDB" id="A0A844XSX5"/>
<comment type="caution">
    <text evidence="3">The sequence shown here is derived from an EMBL/GenBank/DDBJ whole genome shotgun (WGS) entry which is preliminary data.</text>
</comment>
<dbReference type="EMBL" id="WTYC01000003">
    <property type="protein sequence ID" value="MXO48112.1"/>
    <property type="molecule type" value="Genomic_DNA"/>
</dbReference>
<feature type="compositionally biased region" description="Polar residues" evidence="1">
    <location>
        <begin position="39"/>
        <end position="53"/>
    </location>
</feature>
<proteinExistence type="predicted"/>
<gene>
    <name evidence="3" type="ORF">GRI69_07570</name>
</gene>
<keyword evidence="2" id="KW-0732">Signal</keyword>